<reference evidence="2 3" key="1">
    <citation type="submission" date="2016-10" db="EMBL/GenBank/DDBJ databases">
        <authorList>
            <person name="de Groot N.N."/>
        </authorList>
    </citation>
    <scope>NUCLEOTIDE SEQUENCE [LARGE SCALE GENOMIC DNA]</scope>
    <source>
        <strain evidence="2 3">CPCC 202699</strain>
    </source>
</reference>
<protein>
    <submittedName>
        <fullName evidence="2">Uncharacterized protein</fullName>
    </submittedName>
</protein>
<feature type="transmembrane region" description="Helical" evidence="1">
    <location>
        <begin position="74"/>
        <end position="93"/>
    </location>
</feature>
<dbReference type="STRING" id="589385.SAMN05421504_108306"/>
<keyword evidence="1" id="KW-0812">Transmembrane</keyword>
<name>A0A1H3PPK7_9PSEU</name>
<proteinExistence type="predicted"/>
<feature type="transmembrane region" description="Helical" evidence="1">
    <location>
        <begin position="29"/>
        <end position="62"/>
    </location>
</feature>
<organism evidence="2 3">
    <name type="scientific">Amycolatopsis xylanica</name>
    <dbReference type="NCBI Taxonomy" id="589385"/>
    <lineage>
        <taxon>Bacteria</taxon>
        <taxon>Bacillati</taxon>
        <taxon>Actinomycetota</taxon>
        <taxon>Actinomycetes</taxon>
        <taxon>Pseudonocardiales</taxon>
        <taxon>Pseudonocardiaceae</taxon>
        <taxon>Amycolatopsis</taxon>
    </lineage>
</organism>
<feature type="transmembrane region" description="Helical" evidence="1">
    <location>
        <begin position="155"/>
        <end position="178"/>
    </location>
</feature>
<evidence type="ECO:0000313" key="2">
    <source>
        <dbReference type="EMBL" id="SDZ02369.1"/>
    </source>
</evidence>
<dbReference type="Proteomes" id="UP000199515">
    <property type="component" value="Unassembled WGS sequence"/>
</dbReference>
<keyword evidence="1" id="KW-0472">Membrane</keyword>
<accession>A0A1H3PPK7</accession>
<dbReference type="EMBL" id="FNON01000008">
    <property type="protein sequence ID" value="SDZ02369.1"/>
    <property type="molecule type" value="Genomic_DNA"/>
</dbReference>
<gene>
    <name evidence="2" type="ORF">SAMN05421504_108306</name>
</gene>
<sequence length="243" mass="27141">MSEGLRKLIEDRLPGLIEDHTSYRVLQWVFWPVTALLTLAFVATDPVSGSLIMGAPLLLIALTRRQGLGKVPKLILMATAVLSIVPAAFLGRYEASEELSTGLIFFGFVVFLVWVAAFPTMLDKIDDLHHSVRKPGTDEWYRDDRAVHRVLLIRLWMATIIMVIVGGFVAPVLCFAALVFRRRWTAAVAGIACVVDALVSYRYGAFEFTSEPIEIVAGLLAGQQWKQAFSHPLWDPRDQVVYL</sequence>
<feature type="transmembrane region" description="Helical" evidence="1">
    <location>
        <begin position="99"/>
        <end position="118"/>
    </location>
</feature>
<evidence type="ECO:0000256" key="1">
    <source>
        <dbReference type="SAM" id="Phobius"/>
    </source>
</evidence>
<dbReference type="AlphaFoldDB" id="A0A1H3PPK7"/>
<keyword evidence="1" id="KW-1133">Transmembrane helix</keyword>
<dbReference type="RefSeq" id="WP_091295862.1">
    <property type="nucleotide sequence ID" value="NZ_FNON01000008.1"/>
</dbReference>
<keyword evidence="3" id="KW-1185">Reference proteome</keyword>
<evidence type="ECO:0000313" key="3">
    <source>
        <dbReference type="Proteomes" id="UP000199515"/>
    </source>
</evidence>